<dbReference type="CDD" id="cd11614">
    <property type="entry name" value="SAF_CpaB_FlgA_like"/>
    <property type="match status" value="1"/>
</dbReference>
<protein>
    <recommendedName>
        <fullName evidence="4">Flagella basal body P-ring formation protein FlgA</fullName>
    </recommendedName>
</protein>
<evidence type="ECO:0000256" key="1">
    <source>
        <dbReference type="ARBA" id="ARBA00004418"/>
    </source>
</evidence>
<dbReference type="InterPro" id="IPR013974">
    <property type="entry name" value="SAF"/>
</dbReference>
<keyword evidence="7" id="KW-1185">Reference proteome</keyword>
<evidence type="ECO:0000256" key="2">
    <source>
        <dbReference type="ARBA" id="ARBA00022729"/>
    </source>
</evidence>
<keyword evidence="3 4" id="KW-0574">Periplasm</keyword>
<proteinExistence type="inferred from homology"/>
<feature type="chain" id="PRO_5011329061" description="Flagella basal body P-ring formation protein FlgA" evidence="4">
    <location>
        <begin position="25"/>
        <end position="244"/>
    </location>
</feature>
<dbReference type="InterPro" id="IPR017585">
    <property type="entry name" value="SAF_FlgA"/>
</dbReference>
<evidence type="ECO:0000256" key="4">
    <source>
        <dbReference type="RuleBase" id="RU362063"/>
    </source>
</evidence>
<dbReference type="AlphaFoldDB" id="A0A1I7HUA0"/>
<evidence type="ECO:0000256" key="3">
    <source>
        <dbReference type="ARBA" id="ARBA00022764"/>
    </source>
</evidence>
<dbReference type="Proteomes" id="UP000199391">
    <property type="component" value="Unassembled WGS sequence"/>
</dbReference>
<dbReference type="NCBIfam" id="TIGR03170">
    <property type="entry name" value="flgA_cterm"/>
    <property type="match status" value="1"/>
</dbReference>
<dbReference type="Gene3D" id="3.90.1210.10">
    <property type="entry name" value="Antifreeze-like/N-acetylneuraminic acid synthase C-terminal domain"/>
    <property type="match status" value="1"/>
</dbReference>
<feature type="domain" description="SAF" evidence="5">
    <location>
        <begin position="112"/>
        <end position="173"/>
    </location>
</feature>
<feature type="signal peptide" evidence="4">
    <location>
        <begin position="1"/>
        <end position="24"/>
    </location>
</feature>
<dbReference type="Gene3D" id="2.30.30.760">
    <property type="match status" value="1"/>
</dbReference>
<evidence type="ECO:0000259" key="5">
    <source>
        <dbReference type="SMART" id="SM00858"/>
    </source>
</evidence>
<name>A0A1I7HUA0_9BURK</name>
<keyword evidence="6" id="KW-0966">Cell projection</keyword>
<keyword evidence="4" id="KW-1005">Bacterial flagellum biogenesis</keyword>
<keyword evidence="6" id="KW-0282">Flagellum</keyword>
<accession>A0A1I7HUA0</accession>
<evidence type="ECO:0000313" key="6">
    <source>
        <dbReference type="EMBL" id="SFU64273.1"/>
    </source>
</evidence>
<sequence>MFNKRILTPFAAAMVVAVPDFSAAASTAEQTVARVEQTARTLLERHAETAGWSDPVFELAAVRGARPIPPCGQAVTVETPELRQPSRVRLVAVCPGAEGWRYDFVVRAKITANVAVLAADIPAGRAVAAADVALRRTDISTLTETVSDLAALEGMSARRSLRNGEVLRQNMLVAMPLVKRGDAVRIVARREQIEVSMAGEALDTGARGALVRVRNVHGHVIRARVTGAGLVEPADMPISIQSPG</sequence>
<dbReference type="GO" id="GO:0044780">
    <property type="term" value="P:bacterial-type flagellum assembly"/>
    <property type="evidence" value="ECO:0007669"/>
    <property type="project" value="InterPro"/>
</dbReference>
<dbReference type="PANTHER" id="PTHR36307:SF1">
    <property type="entry name" value="FLAGELLA BASAL BODY P-RING FORMATION PROTEIN FLGA"/>
    <property type="match status" value="1"/>
</dbReference>
<reference evidence="7" key="1">
    <citation type="submission" date="2016-10" db="EMBL/GenBank/DDBJ databases">
        <authorList>
            <person name="Varghese N."/>
            <person name="Submissions S."/>
        </authorList>
    </citation>
    <scope>NUCLEOTIDE SEQUENCE [LARGE SCALE GENOMIC DNA]</scope>
    <source>
        <strain evidence="7">CGMCC 1.11014</strain>
    </source>
</reference>
<dbReference type="PANTHER" id="PTHR36307">
    <property type="entry name" value="FLAGELLA BASAL BODY P-RING FORMATION PROTEIN FLGA"/>
    <property type="match status" value="1"/>
</dbReference>
<dbReference type="EMBL" id="FPBO01000006">
    <property type="protein sequence ID" value="SFU64273.1"/>
    <property type="molecule type" value="Genomic_DNA"/>
</dbReference>
<dbReference type="Pfam" id="PF13144">
    <property type="entry name" value="ChapFlgA"/>
    <property type="match status" value="1"/>
</dbReference>
<comment type="similarity">
    <text evidence="4">Belongs to the FlgA family.</text>
</comment>
<dbReference type="OrthoDB" id="8563889at2"/>
<dbReference type="STRING" id="1035707.SAMN05216552_1006193"/>
<dbReference type="SMART" id="SM00858">
    <property type="entry name" value="SAF"/>
    <property type="match status" value="1"/>
</dbReference>
<organism evidence="6 7">
    <name type="scientific">Pseudoduganella namucuonensis</name>
    <dbReference type="NCBI Taxonomy" id="1035707"/>
    <lineage>
        <taxon>Bacteria</taxon>
        <taxon>Pseudomonadati</taxon>
        <taxon>Pseudomonadota</taxon>
        <taxon>Betaproteobacteria</taxon>
        <taxon>Burkholderiales</taxon>
        <taxon>Oxalobacteraceae</taxon>
        <taxon>Telluria group</taxon>
        <taxon>Pseudoduganella</taxon>
    </lineage>
</organism>
<evidence type="ECO:0000313" key="7">
    <source>
        <dbReference type="Proteomes" id="UP000199391"/>
    </source>
</evidence>
<gene>
    <name evidence="6" type="ORF">SAMN05216552_1006193</name>
</gene>
<comment type="subcellular location">
    <subcellularLocation>
        <location evidence="1 4">Periplasm</location>
    </subcellularLocation>
</comment>
<comment type="function">
    <text evidence="4">Involved in the assembly process of the P-ring formation. It may associate with FlgF on the rod constituting a structure essential for the P-ring assembly or may act as a modulator protein for the P-ring assembly.</text>
</comment>
<dbReference type="GO" id="GO:0042597">
    <property type="term" value="C:periplasmic space"/>
    <property type="evidence" value="ECO:0007669"/>
    <property type="project" value="UniProtKB-SubCell"/>
</dbReference>
<keyword evidence="6" id="KW-0969">Cilium</keyword>
<keyword evidence="2 4" id="KW-0732">Signal</keyword>
<dbReference type="InterPro" id="IPR039246">
    <property type="entry name" value="Flagellar_FlgA"/>
</dbReference>